<dbReference type="HOGENOM" id="CLU_807085_0_0_1"/>
<dbReference type="OMA" id="IRHFYKC"/>
<dbReference type="FunCoup" id="G0P558">
    <property type="interactions" value="151"/>
</dbReference>
<dbReference type="STRING" id="135651.G0P558"/>
<dbReference type="Proteomes" id="UP000008068">
    <property type="component" value="Unassembled WGS sequence"/>
</dbReference>
<dbReference type="AlphaFoldDB" id="G0P558"/>
<sequence length="346" mass="40730">MIRSAVIGRMTKRAFENALERKNTITGIQNIIRNSLTEFDKGAEEYRLFRETHDTPDWGVVRMSSIAMSHKRFEEAELFLKQQMEEYGGAARRQARNVDVSDEQICGSLVRVLQKDESAESAFQFFEFLKKYKFCANRDVFVKVLIEFTVKKQGWKEGLRRLQGLLEQDKKAKNMKMSLFFIMEEAWKTRELEEAETLISKMESVKPSTLRSLQLFIRFIELPRIEAADYCKRNSITFNHEDVMFFVDMAGKLKYPMPLLRLFEVNQFVPIPKSSIFPIFDELIKLAGKSEKAENLEEMMWKVKANRDLSDDQKTILYGKIRHFYKCLNVKAPEKLYFLLRNDENL</sequence>
<organism evidence="2">
    <name type="scientific">Caenorhabditis brenneri</name>
    <name type="common">Nematode worm</name>
    <dbReference type="NCBI Taxonomy" id="135651"/>
    <lineage>
        <taxon>Eukaryota</taxon>
        <taxon>Metazoa</taxon>
        <taxon>Ecdysozoa</taxon>
        <taxon>Nematoda</taxon>
        <taxon>Chromadorea</taxon>
        <taxon>Rhabditida</taxon>
        <taxon>Rhabditina</taxon>
        <taxon>Rhabditomorpha</taxon>
        <taxon>Rhabditoidea</taxon>
        <taxon>Rhabditidae</taxon>
        <taxon>Peloderinae</taxon>
        <taxon>Caenorhabditis</taxon>
    </lineage>
</organism>
<gene>
    <name evidence="1" type="ORF">CAEBREN_02075</name>
</gene>
<name>G0P558_CAEBE</name>
<dbReference type="InParanoid" id="G0P558"/>
<proteinExistence type="predicted"/>
<reference evidence="2" key="1">
    <citation type="submission" date="2011-07" db="EMBL/GenBank/DDBJ databases">
        <authorList>
            <consortium name="Caenorhabditis brenneri Sequencing and Analysis Consortium"/>
            <person name="Wilson R.K."/>
        </authorList>
    </citation>
    <scope>NUCLEOTIDE SEQUENCE [LARGE SCALE GENOMIC DNA]</scope>
    <source>
        <strain evidence="2">PB2801</strain>
    </source>
</reference>
<dbReference type="eggNOG" id="ENOG502TGZ3">
    <property type="taxonomic scope" value="Eukaryota"/>
</dbReference>
<keyword evidence="2" id="KW-1185">Reference proteome</keyword>
<accession>G0P558</accession>
<dbReference type="EMBL" id="GL380074">
    <property type="protein sequence ID" value="EGT45196.1"/>
    <property type="molecule type" value="Genomic_DNA"/>
</dbReference>
<evidence type="ECO:0000313" key="2">
    <source>
        <dbReference type="Proteomes" id="UP000008068"/>
    </source>
</evidence>
<protein>
    <submittedName>
        <fullName evidence="1">Uncharacterized protein</fullName>
    </submittedName>
</protein>
<evidence type="ECO:0000313" key="1">
    <source>
        <dbReference type="EMBL" id="EGT45196.1"/>
    </source>
</evidence>
<dbReference type="OrthoDB" id="5844176at2759"/>